<dbReference type="KEGG" id="bfn:OI25_7197"/>
<organism evidence="4 6">
    <name type="scientific">Paraburkholderia fungorum</name>
    <dbReference type="NCBI Taxonomy" id="134537"/>
    <lineage>
        <taxon>Bacteria</taxon>
        <taxon>Pseudomonadati</taxon>
        <taxon>Pseudomonadota</taxon>
        <taxon>Betaproteobacteria</taxon>
        <taxon>Burkholderiales</taxon>
        <taxon>Burkholderiaceae</taxon>
        <taxon>Paraburkholderia</taxon>
    </lineage>
</organism>
<evidence type="ECO:0000259" key="2">
    <source>
        <dbReference type="Pfam" id="PF01507"/>
    </source>
</evidence>
<feature type="domain" description="Phosphoadenosine phosphosulphate reductase" evidence="2">
    <location>
        <begin position="29"/>
        <end position="216"/>
    </location>
</feature>
<dbReference type="GO" id="GO:0003824">
    <property type="term" value="F:catalytic activity"/>
    <property type="evidence" value="ECO:0007669"/>
    <property type="project" value="InterPro"/>
</dbReference>
<gene>
    <name evidence="3" type="ORF">OI25_7197</name>
    <name evidence="4" type="ORF">ParKJ_34860</name>
</gene>
<dbReference type="EMBL" id="CP010025">
    <property type="protein sequence ID" value="AJZ56628.1"/>
    <property type="molecule type" value="Genomic_DNA"/>
</dbReference>
<accession>A0AAP5QFB0</accession>
<sequence length="603" mass="67126">MERDILTMMESAIASMQSYIERGYVLATGLSGGKDSTCAMVLMLEAVRRSAQTRLGVTHYITSADTTIENPSVANFLHSMLDEVAMFLEDSGLPVEVHFARPSLASQFVVQTIGRGSLVRTPENGVRDGKRTRACADSWKVQPQGRLRMLLEKQAQASGVREVIAVIGNRLDESQSRGSAMHKRGEQADVATRQASGSLSLSPLRDWSTDDIWTMLGCLAEPASLPFPSPLAPSTIARLSDIYRAGNGGVCGVIVGESGARAACGSRFGCAFCCVSGDRDKSMEFMVQEAEHAHLKPLNDFRNYLLAIQWDLSRRELVGRTISEAGYSRIQADTYSWDERMRMLRMLLSIDANEIDRADSHSGDLASGLIPDTEQNRALCEPQFEFVTPQQLVAIDFFLSMHHYAPHAFPALSVWHDVNILGRRYPVPRIDARPKTDVVLHGWYPVGKYDLEAPALGLRDFDAEQWNRYLHPERASRYARTTGGEQTVYFEETSQFEVDAEAACTFVTCSYDTAFMLETQHRDAIESARFWLNEGIVKLPAGMAQRYQDMAKRGQYFSRLAQRLNFAPPELDAHLVANSISDSEHRARIHRAGPQPDLFAEAA</sequence>
<dbReference type="Proteomes" id="UP000032614">
    <property type="component" value="Chromosome 3"/>
</dbReference>
<name>A0AAP5QFB0_9BURK</name>
<evidence type="ECO:0000313" key="5">
    <source>
        <dbReference type="Proteomes" id="UP000032614"/>
    </source>
</evidence>
<protein>
    <submittedName>
        <fullName evidence="4">Phosphoadenosine phosphosulfate reductase family protein</fullName>
    </submittedName>
</protein>
<reference evidence="4" key="2">
    <citation type="submission" date="2022-08" db="EMBL/GenBank/DDBJ databases">
        <authorList>
            <person name="Kim S.-J."/>
        </authorList>
    </citation>
    <scope>NUCLEOTIDE SEQUENCE</scope>
    <source>
        <strain evidence="4">KJ</strain>
    </source>
</reference>
<feature type="region of interest" description="Disordered" evidence="1">
    <location>
        <begin position="175"/>
        <end position="195"/>
    </location>
</feature>
<proteinExistence type="predicted"/>
<reference evidence="3 5" key="1">
    <citation type="journal article" date="2015" name="Genome Announc.">
        <title>Complete genome sequences for 59 burkholderia isolates, both pathogenic and near neighbor.</title>
        <authorList>
            <person name="Johnson S.L."/>
            <person name="Bishop-Lilly K.A."/>
            <person name="Ladner J.T."/>
            <person name="Daligault H.E."/>
            <person name="Davenport K.W."/>
            <person name="Jaissle J."/>
            <person name="Frey K.G."/>
            <person name="Koroleva G.I."/>
            <person name="Bruce D.C."/>
            <person name="Coyne S.R."/>
            <person name="Broomall S.M."/>
            <person name="Li P.E."/>
            <person name="Teshima H."/>
            <person name="Gibbons H.S."/>
            <person name="Palacios G.F."/>
            <person name="Rosenzweig C.N."/>
            <person name="Redden C.L."/>
            <person name="Xu Y."/>
            <person name="Minogue T.D."/>
            <person name="Chain P.S."/>
        </authorList>
    </citation>
    <scope>NUCLEOTIDE SEQUENCE [LARGE SCALE GENOMIC DNA]</scope>
    <source>
        <strain evidence="3 5">ATCC BAA-463</strain>
    </source>
</reference>
<dbReference type="AlphaFoldDB" id="A0AAP5QFB0"/>
<evidence type="ECO:0000313" key="6">
    <source>
        <dbReference type="Proteomes" id="UP001246473"/>
    </source>
</evidence>
<dbReference type="GeneID" id="66513546"/>
<dbReference type="SUPFAM" id="SSF52402">
    <property type="entry name" value="Adenine nucleotide alpha hydrolases-like"/>
    <property type="match status" value="1"/>
</dbReference>
<dbReference type="RefSeq" id="WP_046564636.1">
    <property type="nucleotide sequence ID" value="NZ_CP010025.1"/>
</dbReference>
<dbReference type="Gene3D" id="3.40.50.620">
    <property type="entry name" value="HUPs"/>
    <property type="match status" value="1"/>
</dbReference>
<dbReference type="EMBL" id="JANSLM010000018">
    <property type="protein sequence ID" value="MDT8842620.1"/>
    <property type="molecule type" value="Genomic_DNA"/>
</dbReference>
<dbReference type="Pfam" id="PF01507">
    <property type="entry name" value="PAPS_reduct"/>
    <property type="match status" value="1"/>
</dbReference>
<dbReference type="Proteomes" id="UP001246473">
    <property type="component" value="Unassembled WGS sequence"/>
</dbReference>
<evidence type="ECO:0000256" key="1">
    <source>
        <dbReference type="SAM" id="MobiDB-lite"/>
    </source>
</evidence>
<evidence type="ECO:0000313" key="3">
    <source>
        <dbReference type="EMBL" id="AJZ56628.1"/>
    </source>
</evidence>
<dbReference type="InterPro" id="IPR014729">
    <property type="entry name" value="Rossmann-like_a/b/a_fold"/>
</dbReference>
<evidence type="ECO:0000313" key="4">
    <source>
        <dbReference type="EMBL" id="MDT8842620.1"/>
    </source>
</evidence>
<dbReference type="InterPro" id="IPR002500">
    <property type="entry name" value="PAPS_reduct_dom"/>
</dbReference>